<reference evidence="1 2" key="1">
    <citation type="journal article" date="2019" name="Vet. Microbiol.">
        <title>Development of multi locus sequence typing (MLST) of Rodentibacter pneumotropicus.</title>
        <authorList>
            <person name="Adhikary S."/>
            <person name="Bisgaard M."/>
            <person name="Boot R."/>
            <person name="Benga L."/>
            <person name="Nicklas W."/>
            <person name="Christensen H."/>
        </authorList>
    </citation>
    <scope>NUCLEOTIDE SEQUENCE [LARGE SCALE GENOMIC DNA]</scope>
    <source>
        <strain evidence="1 2">1596_07</strain>
    </source>
</reference>
<name>A0A4S2Q0D8_9PAST</name>
<dbReference type="Proteomes" id="UP000310576">
    <property type="component" value="Unassembled WGS sequence"/>
</dbReference>
<evidence type="ECO:0000313" key="2">
    <source>
        <dbReference type="Proteomes" id="UP000310576"/>
    </source>
</evidence>
<dbReference type="RefSeq" id="WP_136125567.1">
    <property type="nucleotide sequence ID" value="NZ_CAJUGY010000041.1"/>
</dbReference>
<comment type="caution">
    <text evidence="1">The sequence shown here is derived from an EMBL/GenBank/DDBJ whole genome shotgun (WGS) entry which is preliminary data.</text>
</comment>
<accession>A0A4S2Q0D8</accession>
<sequence>MPDIKYEIRLIVDGNIELEKIFELENETFNHPSKARFLLEKFFSHKNEIEQEFSHRERSRENCKLRMAVCSKYDKVKREI</sequence>
<gene>
    <name evidence="1" type="ORF">D3M76_00255</name>
</gene>
<dbReference type="EMBL" id="QXNG01000002">
    <property type="protein sequence ID" value="THA18035.1"/>
    <property type="molecule type" value="Genomic_DNA"/>
</dbReference>
<protein>
    <submittedName>
        <fullName evidence="1">Uncharacterized protein</fullName>
    </submittedName>
</protein>
<evidence type="ECO:0000313" key="1">
    <source>
        <dbReference type="EMBL" id="THA18035.1"/>
    </source>
</evidence>
<proteinExistence type="predicted"/>
<dbReference type="AlphaFoldDB" id="A0A4S2Q0D8"/>
<organism evidence="1 2">
    <name type="scientific">Rodentibacter pneumotropicus</name>
    <dbReference type="NCBI Taxonomy" id="758"/>
    <lineage>
        <taxon>Bacteria</taxon>
        <taxon>Pseudomonadati</taxon>
        <taxon>Pseudomonadota</taxon>
        <taxon>Gammaproteobacteria</taxon>
        <taxon>Pasteurellales</taxon>
        <taxon>Pasteurellaceae</taxon>
        <taxon>Rodentibacter</taxon>
    </lineage>
</organism>